<dbReference type="Proteomes" id="UP000887574">
    <property type="component" value="Unplaced"/>
</dbReference>
<sequence>MINSDVVDMLGVEEEESEIKQSRKLNSYNSAYKLEAIKHAKRVSSHSDSTKFHVDHSEASEEWLYKFIARHDFRLRVPTTVCQKASKEYAQKGIAWMLNGDRMEWTANGYGYGCLFGLDLHFMSSLGCNTRRDDP</sequence>
<name>A0A915D8L5_9BILA</name>
<proteinExistence type="predicted"/>
<keyword evidence="1" id="KW-1185">Reference proteome</keyword>
<reference evidence="2" key="1">
    <citation type="submission" date="2022-11" db="UniProtKB">
        <authorList>
            <consortium name="WormBaseParasite"/>
        </authorList>
    </citation>
    <scope>IDENTIFICATION</scope>
</reference>
<organism evidence="1 2">
    <name type="scientific">Ditylenchus dipsaci</name>
    <dbReference type="NCBI Taxonomy" id="166011"/>
    <lineage>
        <taxon>Eukaryota</taxon>
        <taxon>Metazoa</taxon>
        <taxon>Ecdysozoa</taxon>
        <taxon>Nematoda</taxon>
        <taxon>Chromadorea</taxon>
        <taxon>Rhabditida</taxon>
        <taxon>Tylenchina</taxon>
        <taxon>Tylenchomorpha</taxon>
        <taxon>Sphaerularioidea</taxon>
        <taxon>Anguinidae</taxon>
        <taxon>Anguininae</taxon>
        <taxon>Ditylenchus</taxon>
    </lineage>
</organism>
<dbReference type="WBParaSite" id="jg17261">
    <property type="protein sequence ID" value="jg17261"/>
    <property type="gene ID" value="jg17261"/>
</dbReference>
<accession>A0A915D8L5</accession>
<evidence type="ECO:0000313" key="2">
    <source>
        <dbReference type="WBParaSite" id="jg17261"/>
    </source>
</evidence>
<protein>
    <submittedName>
        <fullName evidence="2">Transposase</fullName>
    </submittedName>
</protein>
<evidence type="ECO:0000313" key="1">
    <source>
        <dbReference type="Proteomes" id="UP000887574"/>
    </source>
</evidence>
<dbReference type="AlphaFoldDB" id="A0A915D8L5"/>